<dbReference type="InterPro" id="IPR004179">
    <property type="entry name" value="Sec63-dom"/>
</dbReference>
<dbReference type="GO" id="GO:0005634">
    <property type="term" value="C:nucleus"/>
    <property type="evidence" value="ECO:0007669"/>
    <property type="project" value="TreeGrafter"/>
</dbReference>
<dbReference type="InterPro" id="IPR048863">
    <property type="entry name" value="BRR2_plug"/>
</dbReference>
<evidence type="ECO:0000256" key="4">
    <source>
        <dbReference type="ARBA" id="ARBA00022806"/>
    </source>
</evidence>
<dbReference type="SMART" id="SM00490">
    <property type="entry name" value="HELICc"/>
    <property type="match status" value="1"/>
</dbReference>
<dbReference type="PANTHER" id="PTHR47961:SF4">
    <property type="entry name" value="ACTIVATING SIGNAL COINTEGRATOR 1 COMPLEX SUBUNIT 3"/>
    <property type="match status" value="1"/>
</dbReference>
<dbReference type="EMBL" id="CAJJDN010000083">
    <property type="protein sequence ID" value="CAD8105093.1"/>
    <property type="molecule type" value="Genomic_DNA"/>
</dbReference>
<dbReference type="InterPro" id="IPR003593">
    <property type="entry name" value="AAA+_ATPase"/>
</dbReference>
<dbReference type="InterPro" id="IPR001650">
    <property type="entry name" value="Helicase_C-like"/>
</dbReference>
<comment type="caution">
    <text evidence="9">The sequence shown here is derived from an EMBL/GenBank/DDBJ whole genome shotgun (WGS) entry which is preliminary data.</text>
</comment>
<keyword evidence="1" id="KW-0677">Repeat</keyword>
<dbReference type="GO" id="GO:0005524">
    <property type="term" value="F:ATP binding"/>
    <property type="evidence" value="ECO:0007669"/>
    <property type="project" value="UniProtKB-KW"/>
</dbReference>
<dbReference type="SMART" id="SM00973">
    <property type="entry name" value="Sec63"/>
    <property type="match status" value="2"/>
</dbReference>
<feature type="domain" description="Helicase C-terminal" evidence="8">
    <location>
        <begin position="671"/>
        <end position="886"/>
    </location>
</feature>
<dbReference type="InterPro" id="IPR057842">
    <property type="entry name" value="WH_MER3"/>
</dbReference>
<dbReference type="GO" id="GO:0006397">
    <property type="term" value="P:mRNA processing"/>
    <property type="evidence" value="ECO:0007669"/>
    <property type="project" value="UniProtKB-ARBA"/>
</dbReference>
<dbReference type="GO" id="GO:0032991">
    <property type="term" value="C:protein-containing complex"/>
    <property type="evidence" value="ECO:0007669"/>
    <property type="project" value="UniProtKB-ARBA"/>
</dbReference>
<dbReference type="Pfam" id="PF18149">
    <property type="entry name" value="Helicase_PWI"/>
    <property type="match status" value="1"/>
</dbReference>
<dbReference type="FunFam" id="1.10.3380.10:FF:000002">
    <property type="entry name" value="Activating signal cointegrator 1 complex subunit 3"/>
    <property type="match status" value="1"/>
</dbReference>
<accession>A0A8S1PQT7</accession>
<proteinExistence type="predicted"/>
<dbReference type="Pfam" id="PF21188">
    <property type="entry name" value="BRR2_plug"/>
    <property type="match status" value="1"/>
</dbReference>
<dbReference type="FunFam" id="1.10.150.20:FF:000004">
    <property type="entry name" value="U5 small nuclear ribonucleoprotein helicase"/>
    <property type="match status" value="1"/>
</dbReference>
<feature type="domain" description="Helicase ATP-binding" evidence="7">
    <location>
        <begin position="455"/>
        <end position="637"/>
    </location>
</feature>
<keyword evidence="2" id="KW-0547">Nucleotide-binding</keyword>
<evidence type="ECO:0000256" key="1">
    <source>
        <dbReference type="ARBA" id="ARBA00022737"/>
    </source>
</evidence>
<dbReference type="Pfam" id="PF00271">
    <property type="entry name" value="Helicase_C"/>
    <property type="match status" value="1"/>
</dbReference>
<dbReference type="PROSITE" id="PS51192">
    <property type="entry name" value="HELICASE_ATP_BIND_1"/>
    <property type="match status" value="1"/>
</dbReference>
<gene>
    <name evidence="9" type="ORF">PSON_ATCC_30995.1.T0830184</name>
</gene>
<evidence type="ECO:0000313" key="10">
    <source>
        <dbReference type="Proteomes" id="UP000692954"/>
    </source>
</evidence>
<reference evidence="9" key="1">
    <citation type="submission" date="2021-01" db="EMBL/GenBank/DDBJ databases">
        <authorList>
            <consortium name="Genoscope - CEA"/>
            <person name="William W."/>
        </authorList>
    </citation>
    <scope>NUCLEOTIDE SEQUENCE</scope>
</reference>
<dbReference type="FunFam" id="3.40.50.300:FF:000102">
    <property type="entry name" value="RNA helicase, activating signal cointegrator 1"/>
    <property type="match status" value="1"/>
</dbReference>
<dbReference type="GO" id="GO:0003676">
    <property type="term" value="F:nucleic acid binding"/>
    <property type="evidence" value="ECO:0007669"/>
    <property type="project" value="InterPro"/>
</dbReference>
<feature type="compositionally biased region" description="Acidic residues" evidence="6">
    <location>
        <begin position="188"/>
        <end position="203"/>
    </location>
</feature>
<keyword evidence="4" id="KW-0347">Helicase</keyword>
<evidence type="ECO:0000259" key="7">
    <source>
        <dbReference type="PROSITE" id="PS51192"/>
    </source>
</evidence>
<dbReference type="CDD" id="cd18795">
    <property type="entry name" value="SF2_C_Ski2"/>
    <property type="match status" value="1"/>
</dbReference>
<dbReference type="Pfam" id="PF23445">
    <property type="entry name" value="WHD_SNRNP200"/>
    <property type="match status" value="2"/>
</dbReference>
<organism evidence="9 10">
    <name type="scientific">Paramecium sonneborni</name>
    <dbReference type="NCBI Taxonomy" id="65129"/>
    <lineage>
        <taxon>Eukaryota</taxon>
        <taxon>Sar</taxon>
        <taxon>Alveolata</taxon>
        <taxon>Ciliophora</taxon>
        <taxon>Intramacronucleata</taxon>
        <taxon>Oligohymenophorea</taxon>
        <taxon>Peniculida</taxon>
        <taxon>Parameciidae</taxon>
        <taxon>Paramecium</taxon>
    </lineage>
</organism>
<keyword evidence="3" id="KW-0378">Hydrolase</keyword>
<keyword evidence="10" id="KW-1185">Reference proteome</keyword>
<dbReference type="Pfam" id="PF00270">
    <property type="entry name" value="DEAD"/>
    <property type="match status" value="2"/>
</dbReference>
<dbReference type="PROSITE" id="PS51194">
    <property type="entry name" value="HELICASE_CTER"/>
    <property type="match status" value="1"/>
</dbReference>
<dbReference type="GO" id="GO:0016787">
    <property type="term" value="F:hydrolase activity"/>
    <property type="evidence" value="ECO:0007669"/>
    <property type="project" value="UniProtKB-KW"/>
</dbReference>
<dbReference type="FunFam" id="1.10.10.10:FF:000024">
    <property type="entry name" value="U5 small nuclear ribonucleoprotein helicase"/>
    <property type="match status" value="1"/>
</dbReference>
<protein>
    <submittedName>
        <fullName evidence="9">Uncharacterized protein</fullName>
    </submittedName>
</protein>
<dbReference type="Pfam" id="PF02889">
    <property type="entry name" value="Sec63"/>
    <property type="match status" value="2"/>
</dbReference>
<evidence type="ECO:0000256" key="2">
    <source>
        <dbReference type="ARBA" id="ARBA00022741"/>
    </source>
</evidence>
<dbReference type="InterPro" id="IPR014001">
    <property type="entry name" value="Helicase_ATP-bd"/>
</dbReference>
<sequence>MSEQHLQESKFTYSSNLVVQREHGVRTEEPSGEPESLVGKINPRLMGTKAIREKPQRNKKEQGIRLDRQGEIEIEDGIGMPRYDNLLYIPKTKENRLHYEKLLGIVYGLFQEQSQDVIKSIVDEVLAIMKNENMKDSERRYEVEALMGRLSNELFSDIVLSTKGISDYQPEIIYKNNQELDLPLNLEEEEESNDVDQIEEDDSDLQKQNDYQQDNNQIIRTKNQEEQNRNIKQLDIDGFWLQRELQKIYKDAIQAQQMEQLVLDILKLELDIECENQLVQVFGQERFDLIRLLHQNRCKIYYCTLLSKVQSNEQRQQIYQQMESTQKGLELLMELQQQTKYNKNTTKLQITQEDMEQQDNTCVVNTDLQGLTKQVIDLEHLQFNTQGHLMSNDKCHLPPRSLKVTKKGYEEIYIPAPKCNIRNQDLIQINELPEFAQQAFRGFKELNTIQSIVYETALLSDENMLICAPTGAGKTNVALLTMLQTIGQYYDNGILDISKFKIIYIAPMKALVNEMVHNFQNRLEPYNIRVAEVTGDTHLTKHQLNTIQLLIATPEKWDILTRKTQQNDFIQLVRLIIIDEIHLLHDSRGPVIESIVARTLKQMEDRQDYIRIIGLSATLPNYADVATFIRVKQTGVFFFDNSYRPVPLQQQYIGINEMKPIRRMLLMNEILYEKVIERITKSQILIFVHSRKETVKTAKILKEIAYSKDELSKFIKDDSSSKKILETVIAQEDIKSIDLKDLLASGIGIHHAGLCRADRDLVESLFEKKNLQILISTSTLAWGVNLPAHTVIIKGTQIYSPEQGKWMELSPQDILQMMGRAGRPRYDTSGEGIILTTYQELKYYLSLLNMQLPIESQFITQLADQLNAEIAQTNIKNLKDGVNWLAYTYLYVRMLRNPTLYNIPDSNHDQFLIKYRADLLHSASLLLDKNNLISYDKKTGNLETTILGKIASNYYIKYPSMQVYNQHLKSNMGMIDIFKVFSLSHEFKLIPIREEEKIELSKLMMSVPVPIKGSPEDPSTKINVLLQAYISRLKLEGYALNSDMVYITQSAARIMRALYEICLYKEWAQSALQCLQLSKMIEKRMWNCMTPLRQFKGLPDDLLRRIEKKEGITWEHLYAMSSQQLGELIRYQNSSMTKLIHKYIHKFPKIEIQAYAQPITRSSLRIDLMLSCDFQWDEKIHGRQEPFHIFVLDSDAEKIMYHELFLMKQKIQEMQFTFTVPLYEIMHPIYYIKVISDKWISCETEQPIPFKNLLLPEPFNRCTELLQLTLLSIDQIKHSQIENILAKKIMNNRYFDSIQTQVFQNLYQTNDNIFIGVSTYQTKNILPILAILQMVNHFKGYKAIYISSINCEIKFNQFVQLFNKTLSLKIGKLTGQQQTDNKILEQCDIIISNPVNWDIMSRRWRSKKGFKEIRLLIADDLHTLNQSGSVLEVIVSRMRMVSMEIPFRIVGLSLSVADYKEMSEWLGAKYSYNFSPIIKPNNIQIQISSFDQCQRPLRIQAMINAMKTNLSNSELNIIYVSDRKLARVCALELMINNNYQLSGYQIKEDQYLQHTLQSSVGFLYECMNPQDENEVLKFIHSNQLRIVAIPYKQALHYNLKGQVFILDNQKYDGIEKRYIDYTIAEMLEMIESTTSQCHILTYTPKKEYYKKFLYEPMPIESHLNHHLANHLNAEIVAKNIHNTQDCIDWITWTFMYRRLTQNPNYYNLHEVNGVAINNYLSELIETTIDELHESKCIAVEEDNELEAINSGIIANYYYINIETVKNYSDKINSNSKLRELLFILSEAKEFEVLNIRNGEENLLAQLLQKIPYQPTNPKLNEPNTKALILLQAHFSRIKLNSDLKSDLTILEIAIRLSTAMVDIASSNLWLKPAILSMQICQMIVQSLWVDQDSVLLQLPYFTQQTIQNLKDYNIEDWADFFDMQESDRTQILQNFTSNQIEDIAQAGNRIPSIEITDIISEPEVVQGDIYHVQVILSRQDNIYTDYVIAPNYPKPKEEQWWVLCADRTSNRLFGNKKISFSSNIRVDLRFQAPEAGEYELTIYAICDSYIGVDTTSQFQLKVNPIIEQEQEQ</sequence>
<dbReference type="SMART" id="SM00487">
    <property type="entry name" value="DEXDc"/>
    <property type="match status" value="1"/>
</dbReference>
<evidence type="ECO:0000256" key="5">
    <source>
        <dbReference type="ARBA" id="ARBA00022840"/>
    </source>
</evidence>
<dbReference type="OrthoDB" id="5575at2759"/>
<dbReference type="InterPro" id="IPR050474">
    <property type="entry name" value="Hel308_SKI2-like"/>
</dbReference>
<name>A0A8S1PQT7_9CILI</name>
<dbReference type="FunFam" id="2.60.40.150:FF:000004">
    <property type="entry name" value="RNA helicase, activating signal cointegrator 1"/>
    <property type="match status" value="1"/>
</dbReference>
<feature type="region of interest" description="Disordered" evidence="6">
    <location>
        <begin position="188"/>
        <end position="214"/>
    </location>
</feature>
<evidence type="ECO:0000313" key="9">
    <source>
        <dbReference type="EMBL" id="CAD8105093.1"/>
    </source>
</evidence>
<dbReference type="Proteomes" id="UP000692954">
    <property type="component" value="Unassembled WGS sequence"/>
</dbReference>
<dbReference type="PANTHER" id="PTHR47961">
    <property type="entry name" value="DNA POLYMERASE THETA, PUTATIVE (AFU_ORTHOLOGUE AFUA_1G05260)-RELATED"/>
    <property type="match status" value="1"/>
</dbReference>
<keyword evidence="5" id="KW-0067">ATP-binding</keyword>
<dbReference type="FunFam" id="1.10.3380.10:FF:000001">
    <property type="entry name" value="U5 small nuclear ribonucleoprotein helicase"/>
    <property type="match status" value="1"/>
</dbReference>
<evidence type="ECO:0000256" key="3">
    <source>
        <dbReference type="ARBA" id="ARBA00022801"/>
    </source>
</evidence>
<evidence type="ECO:0000256" key="6">
    <source>
        <dbReference type="SAM" id="MobiDB-lite"/>
    </source>
</evidence>
<dbReference type="SMART" id="SM00382">
    <property type="entry name" value="AAA"/>
    <property type="match status" value="1"/>
</dbReference>
<dbReference type="InterPro" id="IPR011545">
    <property type="entry name" value="DEAD/DEAH_box_helicase_dom"/>
</dbReference>
<dbReference type="PIRSF" id="PIRSF039073">
    <property type="entry name" value="BRR2"/>
    <property type="match status" value="1"/>
</dbReference>
<dbReference type="InterPro" id="IPR041094">
    <property type="entry name" value="Brr2_helicase_PWI"/>
</dbReference>
<evidence type="ECO:0000259" key="8">
    <source>
        <dbReference type="PROSITE" id="PS51194"/>
    </source>
</evidence>
<dbReference type="GO" id="GO:0004386">
    <property type="term" value="F:helicase activity"/>
    <property type="evidence" value="ECO:0007669"/>
    <property type="project" value="UniProtKB-KW"/>
</dbReference>
<dbReference type="FunFam" id="1.10.10.10:FF:000012">
    <property type="entry name" value="U5 small nuclear ribonucleoprotein helicase"/>
    <property type="match status" value="1"/>
</dbReference>